<dbReference type="Proteomes" id="UP000315003">
    <property type="component" value="Chromosome"/>
</dbReference>
<keyword evidence="1" id="KW-0732">Signal</keyword>
<keyword evidence="3" id="KW-1185">Reference proteome</keyword>
<feature type="signal peptide" evidence="1">
    <location>
        <begin position="1"/>
        <end position="29"/>
    </location>
</feature>
<organism evidence="2 3">
    <name type="scientific">Stieleria bergensis</name>
    <dbReference type="NCBI Taxonomy" id="2528025"/>
    <lineage>
        <taxon>Bacteria</taxon>
        <taxon>Pseudomonadati</taxon>
        <taxon>Planctomycetota</taxon>
        <taxon>Planctomycetia</taxon>
        <taxon>Pirellulales</taxon>
        <taxon>Pirellulaceae</taxon>
        <taxon>Stieleria</taxon>
    </lineage>
</organism>
<dbReference type="OrthoDB" id="289894at2"/>
<accession>A0A517SUX9</accession>
<sequence precursor="true">MRFRLLLRRLFTGAISMCMLVLQDVPATSAEPELPFLQVGKDYHIGFPKDRSPFVYSTSGITESYEKRPDGTKANRRPAQWSMNVTLDIFHVTQLSAGSWILVEHPASPKDYALWVGKHRAALRLTNADNLDAESLAISKTYASKEIRTTQTWINLDHAVTIKPVSKESLNMTTQ</sequence>
<evidence type="ECO:0000256" key="1">
    <source>
        <dbReference type="SAM" id="SignalP"/>
    </source>
</evidence>
<evidence type="ECO:0000313" key="3">
    <source>
        <dbReference type="Proteomes" id="UP000315003"/>
    </source>
</evidence>
<evidence type="ECO:0000313" key="2">
    <source>
        <dbReference type="EMBL" id="QDT59936.1"/>
    </source>
</evidence>
<proteinExistence type="predicted"/>
<name>A0A517SUX9_9BACT</name>
<dbReference type="AlphaFoldDB" id="A0A517SUX9"/>
<reference evidence="2 3" key="1">
    <citation type="submission" date="2019-02" db="EMBL/GenBank/DDBJ databases">
        <title>Deep-cultivation of Planctomycetes and their phenomic and genomic characterization uncovers novel biology.</title>
        <authorList>
            <person name="Wiegand S."/>
            <person name="Jogler M."/>
            <person name="Boedeker C."/>
            <person name="Pinto D."/>
            <person name="Vollmers J."/>
            <person name="Rivas-Marin E."/>
            <person name="Kohn T."/>
            <person name="Peeters S.H."/>
            <person name="Heuer A."/>
            <person name="Rast P."/>
            <person name="Oberbeckmann S."/>
            <person name="Bunk B."/>
            <person name="Jeske O."/>
            <person name="Meyerdierks A."/>
            <person name="Storesund J.E."/>
            <person name="Kallscheuer N."/>
            <person name="Luecker S."/>
            <person name="Lage O.M."/>
            <person name="Pohl T."/>
            <person name="Merkel B.J."/>
            <person name="Hornburger P."/>
            <person name="Mueller R.-W."/>
            <person name="Bruemmer F."/>
            <person name="Labrenz M."/>
            <person name="Spormann A.M."/>
            <person name="Op den Camp H."/>
            <person name="Overmann J."/>
            <person name="Amann R."/>
            <person name="Jetten M.S.M."/>
            <person name="Mascher T."/>
            <person name="Medema M.H."/>
            <person name="Devos D.P."/>
            <person name="Kaster A.-K."/>
            <person name="Ovreas L."/>
            <person name="Rohde M."/>
            <person name="Galperin M.Y."/>
            <person name="Jogler C."/>
        </authorList>
    </citation>
    <scope>NUCLEOTIDE SEQUENCE [LARGE SCALE GENOMIC DNA]</scope>
    <source>
        <strain evidence="2 3">SV_7m_r</strain>
    </source>
</reference>
<dbReference type="EMBL" id="CP036272">
    <property type="protein sequence ID" value="QDT59936.1"/>
    <property type="molecule type" value="Genomic_DNA"/>
</dbReference>
<gene>
    <name evidence="2" type="ORF">SV7mr_24490</name>
</gene>
<protein>
    <submittedName>
        <fullName evidence="2">Uncharacterized protein</fullName>
    </submittedName>
</protein>
<feature type="chain" id="PRO_5021884891" evidence="1">
    <location>
        <begin position="30"/>
        <end position="175"/>
    </location>
</feature>